<feature type="domain" description="MATH" evidence="1">
    <location>
        <begin position="51"/>
        <end position="211"/>
    </location>
</feature>
<accession>A0ABD2KRV8</accession>
<dbReference type="EMBL" id="JBICBT010000691">
    <property type="protein sequence ID" value="KAL3105099.1"/>
    <property type="molecule type" value="Genomic_DNA"/>
</dbReference>
<dbReference type="Gene3D" id="2.60.210.10">
    <property type="entry name" value="Apoptosis, Tumor Necrosis Factor Receptor Associated Protein 2, Chain A"/>
    <property type="match status" value="1"/>
</dbReference>
<evidence type="ECO:0000313" key="3">
    <source>
        <dbReference type="Proteomes" id="UP001620626"/>
    </source>
</evidence>
<dbReference type="InterPro" id="IPR008974">
    <property type="entry name" value="TRAF-like"/>
</dbReference>
<dbReference type="InterPro" id="IPR002083">
    <property type="entry name" value="MATH/TRAF_dom"/>
</dbReference>
<dbReference type="PANTHER" id="PTHR46162:SF58">
    <property type="entry name" value="TRAF-LIKE FAMILY PROTEIN"/>
    <property type="match status" value="1"/>
</dbReference>
<organism evidence="2 3">
    <name type="scientific">Heterodera trifolii</name>
    <dbReference type="NCBI Taxonomy" id="157864"/>
    <lineage>
        <taxon>Eukaryota</taxon>
        <taxon>Metazoa</taxon>
        <taxon>Ecdysozoa</taxon>
        <taxon>Nematoda</taxon>
        <taxon>Chromadorea</taxon>
        <taxon>Rhabditida</taxon>
        <taxon>Tylenchina</taxon>
        <taxon>Tylenchomorpha</taxon>
        <taxon>Tylenchoidea</taxon>
        <taxon>Heteroderidae</taxon>
        <taxon>Heteroderinae</taxon>
        <taxon>Heterodera</taxon>
    </lineage>
</organism>
<dbReference type="AlphaFoldDB" id="A0ABD2KRV8"/>
<sequence>MFNEWGYDNFISLAELMDPGKGLYDKTMDKLALAIDVTVPNEREQRIYESNGTIEMEIENLSEFARETFGSGRFSESVLFIKDLPWKIMAQINLKNGSTDQKWLGFYLWCAAGEKGRKEESSTDMWSASIDMWGTTSSSAWKENWSCKCSATLRIVSQKGDMSDFSRDFSGQVFNTASNSSGFPYFIAFSELMDTSKGFYNKNQDNMKLTIDFIVKEANT</sequence>
<keyword evidence="3" id="KW-1185">Reference proteome</keyword>
<gene>
    <name evidence="2" type="ORF">niasHT_028771</name>
</gene>
<comment type="caution">
    <text evidence="2">The sequence shown here is derived from an EMBL/GenBank/DDBJ whole genome shotgun (WGS) entry which is preliminary data.</text>
</comment>
<dbReference type="Pfam" id="PF22486">
    <property type="entry name" value="MATH_2"/>
    <property type="match status" value="1"/>
</dbReference>
<dbReference type="SUPFAM" id="SSF49599">
    <property type="entry name" value="TRAF domain-like"/>
    <property type="match status" value="1"/>
</dbReference>
<protein>
    <recommendedName>
        <fullName evidence="1">MATH domain-containing protein</fullName>
    </recommendedName>
</protein>
<dbReference type="PANTHER" id="PTHR46162">
    <property type="entry name" value="TRAF-LIKE FAMILY PROTEIN"/>
    <property type="match status" value="1"/>
</dbReference>
<dbReference type="PROSITE" id="PS50144">
    <property type="entry name" value="MATH"/>
    <property type="match status" value="2"/>
</dbReference>
<reference evidence="2 3" key="1">
    <citation type="submission" date="2024-10" db="EMBL/GenBank/DDBJ databases">
        <authorList>
            <person name="Kim D."/>
        </authorList>
    </citation>
    <scope>NUCLEOTIDE SEQUENCE [LARGE SCALE GENOMIC DNA]</scope>
    <source>
        <strain evidence="2">BH-2024</strain>
    </source>
</reference>
<proteinExistence type="predicted"/>
<evidence type="ECO:0000259" key="1">
    <source>
        <dbReference type="PROSITE" id="PS50144"/>
    </source>
</evidence>
<evidence type="ECO:0000313" key="2">
    <source>
        <dbReference type="EMBL" id="KAL3105099.1"/>
    </source>
</evidence>
<name>A0ABD2KRV8_9BILA</name>
<feature type="domain" description="MATH" evidence="1">
    <location>
        <begin position="1"/>
        <end position="39"/>
    </location>
</feature>
<dbReference type="Proteomes" id="UP001620626">
    <property type="component" value="Unassembled WGS sequence"/>
</dbReference>